<dbReference type="EMBL" id="LIAE01008526">
    <property type="protein sequence ID" value="PAV73781.1"/>
    <property type="molecule type" value="Genomic_DNA"/>
</dbReference>
<evidence type="ECO:0000313" key="2">
    <source>
        <dbReference type="EMBL" id="PAV73781.1"/>
    </source>
</evidence>
<evidence type="ECO:0000256" key="1">
    <source>
        <dbReference type="SAM" id="MobiDB-lite"/>
    </source>
</evidence>
<comment type="caution">
    <text evidence="2">The sequence shown here is derived from an EMBL/GenBank/DDBJ whole genome shotgun (WGS) entry which is preliminary data.</text>
</comment>
<name>A0A2A2KIJ7_9BILA</name>
<organism evidence="2 3">
    <name type="scientific">Diploscapter pachys</name>
    <dbReference type="NCBI Taxonomy" id="2018661"/>
    <lineage>
        <taxon>Eukaryota</taxon>
        <taxon>Metazoa</taxon>
        <taxon>Ecdysozoa</taxon>
        <taxon>Nematoda</taxon>
        <taxon>Chromadorea</taxon>
        <taxon>Rhabditida</taxon>
        <taxon>Rhabditina</taxon>
        <taxon>Rhabditomorpha</taxon>
        <taxon>Rhabditoidea</taxon>
        <taxon>Rhabditidae</taxon>
        <taxon>Diploscapter</taxon>
    </lineage>
</organism>
<sequence length="232" mass="26456">MEGMRKTPESGDKKGAVDPNKFSKSAARALSQIIRDSRIVPKDKKMALKVRQIVYLQGKSREERLQQVLDLVKPELTKKADGDDKKLEADLKKAEKKAKKLIRVHDNVFKLIERPELSQATKDAVNELMALLWPKEGDDLEEFQDTNVKTVIKKIKKLDLTELNKLHEEYNIKSIGFEPNNQSWLDYSVQGTEVILSGDIKPVIDAISGLDINEINSPMLEYQVKRQDIMNS</sequence>
<evidence type="ECO:0000313" key="3">
    <source>
        <dbReference type="Proteomes" id="UP000218231"/>
    </source>
</evidence>
<dbReference type="OrthoDB" id="336747at2759"/>
<feature type="compositionally biased region" description="Basic and acidic residues" evidence="1">
    <location>
        <begin position="1"/>
        <end position="16"/>
    </location>
</feature>
<dbReference type="Proteomes" id="UP000218231">
    <property type="component" value="Unassembled WGS sequence"/>
</dbReference>
<keyword evidence="3" id="KW-1185">Reference proteome</keyword>
<proteinExistence type="predicted"/>
<gene>
    <name evidence="2" type="ORF">WR25_16301</name>
</gene>
<dbReference type="AlphaFoldDB" id="A0A2A2KIJ7"/>
<protein>
    <submittedName>
        <fullName evidence="2">Uncharacterized protein</fullName>
    </submittedName>
</protein>
<accession>A0A2A2KIJ7</accession>
<feature type="region of interest" description="Disordered" evidence="1">
    <location>
        <begin position="1"/>
        <end position="22"/>
    </location>
</feature>
<reference evidence="2 3" key="1">
    <citation type="journal article" date="2017" name="Curr. Biol.">
        <title>Genome architecture and evolution of a unichromosomal asexual nematode.</title>
        <authorList>
            <person name="Fradin H."/>
            <person name="Zegar C."/>
            <person name="Gutwein M."/>
            <person name="Lucas J."/>
            <person name="Kovtun M."/>
            <person name="Corcoran D."/>
            <person name="Baugh L.R."/>
            <person name="Kiontke K."/>
            <person name="Gunsalus K."/>
            <person name="Fitch D.H."/>
            <person name="Piano F."/>
        </authorList>
    </citation>
    <scope>NUCLEOTIDE SEQUENCE [LARGE SCALE GENOMIC DNA]</scope>
    <source>
        <strain evidence="2">PF1309</strain>
    </source>
</reference>